<sequence>MNLIELIPALVILITCATSLIGFNNQFVFQRYQFHIGAILHDKQYIRLLSSAFLHADMMHLFFNMFTLYFFSRIIAVVYGVWLFLALYFAAILAGNLFTLWLYKNRPSYAAIGASGGVSGVLFATVALVPLENLYVFFIPMTSWIFATLYFAYSVTMMLRPQQWDNTGHAAHLGGAVCGMAFIGILTPMAYVINGLYIGIMSLPLLYLAYEILINKKVR</sequence>
<feature type="transmembrane region" description="Helical" evidence="7">
    <location>
        <begin position="45"/>
        <end position="71"/>
    </location>
</feature>
<reference evidence="9 10" key="1">
    <citation type="submission" date="2018-06" db="EMBL/GenBank/DDBJ databases">
        <authorList>
            <consortium name="Pathogen Informatics"/>
            <person name="Doyle S."/>
        </authorList>
    </citation>
    <scope>NUCLEOTIDE SEQUENCE [LARGE SCALE GENOMIC DNA]</scope>
    <source>
        <strain evidence="9 10">NCTC10283</strain>
    </source>
</reference>
<comment type="subcellular location">
    <subcellularLocation>
        <location evidence="1">Membrane</location>
        <topology evidence="1">Multi-pass membrane protein</topology>
    </subcellularLocation>
</comment>
<dbReference type="AlphaFoldDB" id="A0A376BTU7"/>
<evidence type="ECO:0000256" key="2">
    <source>
        <dbReference type="ARBA" id="ARBA00009045"/>
    </source>
</evidence>
<evidence type="ECO:0000256" key="3">
    <source>
        <dbReference type="ARBA" id="ARBA00022692"/>
    </source>
</evidence>
<dbReference type="EMBL" id="UFSO01000003">
    <property type="protein sequence ID" value="SSY79804.1"/>
    <property type="molecule type" value="Genomic_DNA"/>
</dbReference>
<keyword evidence="3 7" id="KW-0812">Transmembrane</keyword>
<feature type="domain" description="Peptidase S54 rhomboid" evidence="8">
    <location>
        <begin position="43"/>
        <end position="186"/>
    </location>
</feature>
<evidence type="ECO:0000256" key="1">
    <source>
        <dbReference type="ARBA" id="ARBA00004141"/>
    </source>
</evidence>
<evidence type="ECO:0000256" key="5">
    <source>
        <dbReference type="ARBA" id="ARBA00022989"/>
    </source>
</evidence>
<dbReference type="Pfam" id="PF01694">
    <property type="entry name" value="Rhomboid"/>
    <property type="match status" value="1"/>
</dbReference>
<evidence type="ECO:0000259" key="8">
    <source>
        <dbReference type="Pfam" id="PF01694"/>
    </source>
</evidence>
<evidence type="ECO:0000256" key="4">
    <source>
        <dbReference type="ARBA" id="ARBA00022801"/>
    </source>
</evidence>
<dbReference type="Proteomes" id="UP000254209">
    <property type="component" value="Unassembled WGS sequence"/>
</dbReference>
<keyword evidence="6 7" id="KW-0472">Membrane</keyword>
<evidence type="ECO:0000313" key="10">
    <source>
        <dbReference type="Proteomes" id="UP000254209"/>
    </source>
</evidence>
<dbReference type="STRING" id="1120980.GCA_000745955_00490"/>
<dbReference type="InterPro" id="IPR035952">
    <property type="entry name" value="Rhomboid-like_sf"/>
</dbReference>
<dbReference type="InterPro" id="IPR022764">
    <property type="entry name" value="Peptidase_S54_rhomboid_dom"/>
</dbReference>
<evidence type="ECO:0000313" key="9">
    <source>
        <dbReference type="EMBL" id="SSY79804.1"/>
    </source>
</evidence>
<dbReference type="InterPro" id="IPR050925">
    <property type="entry name" value="Rhomboid_protease_S54"/>
</dbReference>
<organism evidence="9 10">
    <name type="scientific">Alysiella crassa</name>
    <dbReference type="NCBI Taxonomy" id="153491"/>
    <lineage>
        <taxon>Bacteria</taxon>
        <taxon>Pseudomonadati</taxon>
        <taxon>Pseudomonadota</taxon>
        <taxon>Betaproteobacteria</taxon>
        <taxon>Neisseriales</taxon>
        <taxon>Neisseriaceae</taxon>
        <taxon>Alysiella</taxon>
    </lineage>
</organism>
<keyword evidence="4" id="KW-0378">Hydrolase</keyword>
<gene>
    <name evidence="9" type="ORF">NCTC10283_01496</name>
</gene>
<keyword evidence="5 7" id="KW-1133">Transmembrane helix</keyword>
<protein>
    <submittedName>
        <fullName evidence="9">Rhombosortase</fullName>
    </submittedName>
</protein>
<dbReference type="RefSeq" id="WP_034291343.1">
    <property type="nucleotide sequence ID" value="NZ_CP091519.2"/>
</dbReference>
<proteinExistence type="inferred from homology"/>
<name>A0A376BTU7_9NEIS</name>
<keyword evidence="10" id="KW-1185">Reference proteome</keyword>
<feature type="transmembrane region" description="Helical" evidence="7">
    <location>
        <begin position="77"/>
        <end position="102"/>
    </location>
</feature>
<dbReference type="SUPFAM" id="SSF144091">
    <property type="entry name" value="Rhomboid-like"/>
    <property type="match status" value="1"/>
</dbReference>
<dbReference type="Gene3D" id="1.20.1540.10">
    <property type="entry name" value="Rhomboid-like"/>
    <property type="match status" value="1"/>
</dbReference>
<dbReference type="PANTHER" id="PTHR43731:SF14">
    <property type="entry name" value="PRESENILIN-ASSOCIATED RHOMBOID-LIKE PROTEIN, MITOCHONDRIAL"/>
    <property type="match status" value="1"/>
</dbReference>
<feature type="transmembrane region" description="Helical" evidence="7">
    <location>
        <begin position="135"/>
        <end position="159"/>
    </location>
</feature>
<evidence type="ECO:0000256" key="6">
    <source>
        <dbReference type="ARBA" id="ARBA00023136"/>
    </source>
</evidence>
<feature type="transmembrane region" description="Helical" evidence="7">
    <location>
        <begin position="6"/>
        <end position="24"/>
    </location>
</feature>
<dbReference type="GO" id="GO:0004252">
    <property type="term" value="F:serine-type endopeptidase activity"/>
    <property type="evidence" value="ECO:0007669"/>
    <property type="project" value="InterPro"/>
</dbReference>
<evidence type="ECO:0000256" key="7">
    <source>
        <dbReference type="SAM" id="Phobius"/>
    </source>
</evidence>
<feature type="transmembrane region" description="Helical" evidence="7">
    <location>
        <begin position="171"/>
        <end position="190"/>
    </location>
</feature>
<feature type="transmembrane region" description="Helical" evidence="7">
    <location>
        <begin position="109"/>
        <end position="129"/>
    </location>
</feature>
<dbReference type="OrthoDB" id="9813074at2"/>
<dbReference type="GO" id="GO:0016020">
    <property type="term" value="C:membrane"/>
    <property type="evidence" value="ECO:0007669"/>
    <property type="project" value="UniProtKB-SubCell"/>
</dbReference>
<dbReference type="PANTHER" id="PTHR43731">
    <property type="entry name" value="RHOMBOID PROTEASE"/>
    <property type="match status" value="1"/>
</dbReference>
<feature type="transmembrane region" description="Helical" evidence="7">
    <location>
        <begin position="196"/>
        <end position="214"/>
    </location>
</feature>
<accession>A0A376BTU7</accession>
<comment type="similarity">
    <text evidence="2">Belongs to the peptidase S54 family.</text>
</comment>